<organism evidence="2">
    <name type="scientific">Arundo donax</name>
    <name type="common">Giant reed</name>
    <name type="synonym">Donax arundinaceus</name>
    <dbReference type="NCBI Taxonomy" id="35708"/>
    <lineage>
        <taxon>Eukaryota</taxon>
        <taxon>Viridiplantae</taxon>
        <taxon>Streptophyta</taxon>
        <taxon>Embryophyta</taxon>
        <taxon>Tracheophyta</taxon>
        <taxon>Spermatophyta</taxon>
        <taxon>Magnoliopsida</taxon>
        <taxon>Liliopsida</taxon>
        <taxon>Poales</taxon>
        <taxon>Poaceae</taxon>
        <taxon>PACMAD clade</taxon>
        <taxon>Arundinoideae</taxon>
        <taxon>Arundineae</taxon>
        <taxon>Arundo</taxon>
    </lineage>
</organism>
<sequence length="21" mass="2616">MRRRFGERRARGREQNKAQGR</sequence>
<feature type="region of interest" description="Disordered" evidence="1">
    <location>
        <begin position="1"/>
        <end position="21"/>
    </location>
</feature>
<dbReference type="EMBL" id="GBRH01278587">
    <property type="protein sequence ID" value="JAD19308.1"/>
    <property type="molecule type" value="Transcribed_RNA"/>
</dbReference>
<evidence type="ECO:0000313" key="2">
    <source>
        <dbReference type="EMBL" id="JAD19308.1"/>
    </source>
</evidence>
<dbReference type="AlphaFoldDB" id="A0A0A8Y2A2"/>
<accession>A0A0A8Y2A2</accession>
<reference evidence="2" key="1">
    <citation type="submission" date="2014-09" db="EMBL/GenBank/DDBJ databases">
        <authorList>
            <person name="Magalhaes I.L.F."/>
            <person name="Oliveira U."/>
            <person name="Santos F.R."/>
            <person name="Vidigal T.H.D.A."/>
            <person name="Brescovit A.D."/>
            <person name="Santos A.J."/>
        </authorList>
    </citation>
    <scope>NUCLEOTIDE SEQUENCE</scope>
    <source>
        <tissue evidence="2">Shoot tissue taken approximately 20 cm above the soil surface</tissue>
    </source>
</reference>
<name>A0A0A8Y2A2_ARUDO</name>
<proteinExistence type="predicted"/>
<reference evidence="2" key="2">
    <citation type="journal article" date="2015" name="Data Brief">
        <title>Shoot transcriptome of the giant reed, Arundo donax.</title>
        <authorList>
            <person name="Barrero R.A."/>
            <person name="Guerrero F.D."/>
            <person name="Moolhuijzen P."/>
            <person name="Goolsby J.A."/>
            <person name="Tidwell J."/>
            <person name="Bellgard S.E."/>
            <person name="Bellgard M.I."/>
        </authorList>
    </citation>
    <scope>NUCLEOTIDE SEQUENCE</scope>
    <source>
        <tissue evidence="2">Shoot tissue taken approximately 20 cm above the soil surface</tissue>
    </source>
</reference>
<feature type="compositionally biased region" description="Basic and acidic residues" evidence="1">
    <location>
        <begin position="7"/>
        <end position="21"/>
    </location>
</feature>
<protein>
    <submittedName>
        <fullName evidence="2">Uncharacterized protein</fullName>
    </submittedName>
</protein>
<evidence type="ECO:0000256" key="1">
    <source>
        <dbReference type="SAM" id="MobiDB-lite"/>
    </source>
</evidence>